<protein>
    <submittedName>
        <fullName evidence="2">Uncharacterized protein</fullName>
    </submittedName>
</protein>
<keyword evidence="1" id="KW-0812">Transmembrane</keyword>
<reference evidence="3" key="1">
    <citation type="journal article" date="2017" name="Nat. Ecol. Evol.">
        <title>Genome expansion and lineage-specific genetic innovations in the forest pathogenic fungi Armillaria.</title>
        <authorList>
            <person name="Sipos G."/>
            <person name="Prasanna A.N."/>
            <person name="Walter M.C."/>
            <person name="O'Connor E."/>
            <person name="Balint B."/>
            <person name="Krizsan K."/>
            <person name="Kiss B."/>
            <person name="Hess J."/>
            <person name="Varga T."/>
            <person name="Slot J."/>
            <person name="Riley R."/>
            <person name="Boka B."/>
            <person name="Rigling D."/>
            <person name="Barry K."/>
            <person name="Lee J."/>
            <person name="Mihaltcheva S."/>
            <person name="LaButti K."/>
            <person name="Lipzen A."/>
            <person name="Waldron R."/>
            <person name="Moloney N.M."/>
            <person name="Sperisen C."/>
            <person name="Kredics L."/>
            <person name="Vagvoelgyi C."/>
            <person name="Patrignani A."/>
            <person name="Fitzpatrick D."/>
            <person name="Nagy I."/>
            <person name="Doyle S."/>
            <person name="Anderson J.B."/>
            <person name="Grigoriev I.V."/>
            <person name="Gueldener U."/>
            <person name="Muensterkoetter M."/>
            <person name="Nagy L.G."/>
        </authorList>
    </citation>
    <scope>NUCLEOTIDE SEQUENCE [LARGE SCALE GENOMIC DNA]</scope>
    <source>
        <strain evidence="3">28-4</strain>
    </source>
</reference>
<keyword evidence="3" id="KW-1185">Reference proteome</keyword>
<proteinExistence type="predicted"/>
<dbReference type="Proteomes" id="UP000218334">
    <property type="component" value="Unassembled WGS sequence"/>
</dbReference>
<dbReference type="EMBL" id="KZ293476">
    <property type="protein sequence ID" value="PBK61410.1"/>
    <property type="molecule type" value="Genomic_DNA"/>
</dbReference>
<accession>A0A2H3AV31</accession>
<keyword evidence="1" id="KW-1133">Transmembrane helix</keyword>
<name>A0A2H3AV31_9AGAR</name>
<organism evidence="2 3">
    <name type="scientific">Armillaria solidipes</name>
    <dbReference type="NCBI Taxonomy" id="1076256"/>
    <lineage>
        <taxon>Eukaryota</taxon>
        <taxon>Fungi</taxon>
        <taxon>Dikarya</taxon>
        <taxon>Basidiomycota</taxon>
        <taxon>Agaricomycotina</taxon>
        <taxon>Agaricomycetes</taxon>
        <taxon>Agaricomycetidae</taxon>
        <taxon>Agaricales</taxon>
        <taxon>Marasmiineae</taxon>
        <taxon>Physalacriaceae</taxon>
        <taxon>Armillaria</taxon>
    </lineage>
</organism>
<feature type="transmembrane region" description="Helical" evidence="1">
    <location>
        <begin position="99"/>
        <end position="119"/>
    </location>
</feature>
<dbReference type="STRING" id="1076256.A0A2H3AV31"/>
<feature type="transmembrane region" description="Helical" evidence="1">
    <location>
        <begin position="431"/>
        <end position="453"/>
    </location>
</feature>
<feature type="transmembrane region" description="Helical" evidence="1">
    <location>
        <begin position="43"/>
        <end position="65"/>
    </location>
</feature>
<dbReference type="AlphaFoldDB" id="A0A2H3AV31"/>
<evidence type="ECO:0000313" key="2">
    <source>
        <dbReference type="EMBL" id="PBK61410.1"/>
    </source>
</evidence>
<dbReference type="PANTHER" id="PTHR35041">
    <property type="entry name" value="MEDIATOR OF RNA POLYMERASE II TRANSCRIPTION SUBUNIT 1"/>
    <property type="match status" value="1"/>
</dbReference>
<gene>
    <name evidence="2" type="ORF">ARMSODRAFT_1064875</name>
</gene>
<keyword evidence="1" id="KW-0472">Membrane</keyword>
<dbReference type="PANTHER" id="PTHR35041:SF6">
    <property type="entry name" value="FORMYLMETHIONINE DEFORMYLASE-LIKE PROTEIN-RELATED"/>
    <property type="match status" value="1"/>
</dbReference>
<sequence length="521" mass="58069">MITKSQGEEVAELLASPHSGHGCRVEGRFSQFWMKNISNALSIVVQTLCVASISVSLTQLIWWFLRRQPFTVAELDQLFSLPGRLPTLRLVLSKSSWRILPIIFISTLIPVYTLVSILAPNALEVGPASPKTQTLTVPTIFYGRDPLEQGWAYPQIPAICFYQLTSNFERILGSSMRLDKLVGWNAPLGCESGCNYTLEYSGPALRCSSMDTEGILYNNASSPSRPLSLLWISENQEGVYNATTEVVNSDADIAVSWRKYSIGGELIFGSVICSLFNTTQRSTVSFFNNTGVISPSIISYNERFDGRFTDQIYSECSERQTSGMTPMHSYYVSYSTIMTWVINQLQGTISFSDYNGWQWSIDSDIMSTGIFVINETVATFSPRDDDVKTALEQILVNATIALISSGTETTEVNATVMQDYLVWVYDARKLWMTYTIALVLTFVCGAVGLACIVKNGEVRDLAFLEIVRATRNVELDGVFGENDTGNTAVLQYMVERKDEQNLRGFVLVKSGFEPKRGLLVY</sequence>
<evidence type="ECO:0000313" key="3">
    <source>
        <dbReference type="Proteomes" id="UP000218334"/>
    </source>
</evidence>
<evidence type="ECO:0000256" key="1">
    <source>
        <dbReference type="SAM" id="Phobius"/>
    </source>
</evidence>